<gene>
    <name evidence="2" type="ORF">BST39_17240</name>
</gene>
<dbReference type="InterPro" id="IPR003779">
    <property type="entry name" value="CMD-like"/>
</dbReference>
<name>A0A1X0I8B2_9MYCO</name>
<evidence type="ECO:0000313" key="2">
    <source>
        <dbReference type="EMBL" id="ORB38378.1"/>
    </source>
</evidence>
<reference evidence="2 3" key="1">
    <citation type="submission" date="2017-02" db="EMBL/GenBank/DDBJ databases">
        <title>The new phylogeny of genus Mycobacterium.</title>
        <authorList>
            <person name="Tortoli E."/>
            <person name="Trovato A."/>
            <person name="Cirillo D.M."/>
        </authorList>
    </citation>
    <scope>NUCLEOTIDE SEQUENCE [LARGE SCALE GENOMIC DNA]</scope>
    <source>
        <strain evidence="2 3">DSM 45000</strain>
    </source>
</reference>
<accession>A0A1X0I8B2</accession>
<keyword evidence="3" id="KW-1185">Reference proteome</keyword>
<evidence type="ECO:0000259" key="1">
    <source>
        <dbReference type="Pfam" id="PF02627"/>
    </source>
</evidence>
<protein>
    <recommendedName>
        <fullName evidence="1">Carboxymuconolactone decarboxylase-like domain-containing protein</fullName>
    </recommendedName>
</protein>
<dbReference type="PANTHER" id="PTHR34846:SF11">
    <property type="entry name" value="4-CARBOXYMUCONOLACTONE DECARBOXYLASE FAMILY PROTEIN (AFU_ORTHOLOGUE AFUA_6G11590)"/>
    <property type="match status" value="1"/>
</dbReference>
<dbReference type="GO" id="GO:0051920">
    <property type="term" value="F:peroxiredoxin activity"/>
    <property type="evidence" value="ECO:0007669"/>
    <property type="project" value="InterPro"/>
</dbReference>
<proteinExistence type="predicted"/>
<organism evidence="2 3">
    <name type="scientific">Mycobacterium paraseoulense</name>
    <dbReference type="NCBI Taxonomy" id="590652"/>
    <lineage>
        <taxon>Bacteria</taxon>
        <taxon>Bacillati</taxon>
        <taxon>Actinomycetota</taxon>
        <taxon>Actinomycetes</taxon>
        <taxon>Mycobacteriales</taxon>
        <taxon>Mycobacteriaceae</taxon>
        <taxon>Mycobacterium</taxon>
    </lineage>
</organism>
<dbReference type="Gene3D" id="1.20.1290.10">
    <property type="entry name" value="AhpD-like"/>
    <property type="match status" value="1"/>
</dbReference>
<sequence length="185" mass="20236">MAMSRIPYVGAADAPDEIAKLLAALPDLNVFKLMGHALGTFEAWLRFSGSLFTGLALDEKLRELAILRVAHLTPGAEYVWVQHEAIAREIGLKPAQIAAARYAAAAGPDDEMLLSFTEQVVLNATPDDATFAACADRFSSRELIELLMVIGQYMMLARVMATAQVDIDLPTRLDRLLLNRKGVHD</sequence>
<dbReference type="Proteomes" id="UP000192513">
    <property type="component" value="Unassembled WGS sequence"/>
</dbReference>
<evidence type="ECO:0000313" key="3">
    <source>
        <dbReference type="Proteomes" id="UP000192513"/>
    </source>
</evidence>
<dbReference type="InterPro" id="IPR029032">
    <property type="entry name" value="AhpD-like"/>
</dbReference>
<dbReference type="SUPFAM" id="SSF69118">
    <property type="entry name" value="AhpD-like"/>
    <property type="match status" value="1"/>
</dbReference>
<dbReference type="PANTHER" id="PTHR34846">
    <property type="entry name" value="4-CARBOXYMUCONOLACTONE DECARBOXYLASE FAMILY PROTEIN (AFU_ORTHOLOGUE AFUA_6G11590)"/>
    <property type="match status" value="1"/>
</dbReference>
<dbReference type="STRING" id="590652.BST39_17240"/>
<dbReference type="EMBL" id="MVIE01000022">
    <property type="protein sequence ID" value="ORB38378.1"/>
    <property type="molecule type" value="Genomic_DNA"/>
</dbReference>
<dbReference type="AlphaFoldDB" id="A0A1X0I8B2"/>
<dbReference type="Pfam" id="PF02627">
    <property type="entry name" value="CMD"/>
    <property type="match status" value="1"/>
</dbReference>
<feature type="domain" description="Carboxymuconolactone decarboxylase-like" evidence="1">
    <location>
        <begin position="40"/>
        <end position="106"/>
    </location>
</feature>
<comment type="caution">
    <text evidence="2">The sequence shown here is derived from an EMBL/GenBank/DDBJ whole genome shotgun (WGS) entry which is preliminary data.</text>
</comment>